<keyword evidence="13" id="KW-1185">Reference proteome</keyword>
<dbReference type="InterPro" id="IPR011495">
    <property type="entry name" value="Sig_transdc_His_kin_sub2_dim/P"/>
</dbReference>
<dbReference type="InterPro" id="IPR011006">
    <property type="entry name" value="CheY-like_superfamily"/>
</dbReference>
<comment type="catalytic activity">
    <reaction evidence="1">
        <text>ATP + protein L-histidine = ADP + protein N-phospho-L-histidine.</text>
        <dbReference type="EC" id="2.7.13.3"/>
    </reaction>
</comment>
<name>A0A7W6GJ09_9HYPH</name>
<evidence type="ECO:0000256" key="8">
    <source>
        <dbReference type="PROSITE-ProRule" id="PRU00169"/>
    </source>
</evidence>
<feature type="modified residue" description="4-aspartylphosphate" evidence="8">
    <location>
        <position position="65"/>
    </location>
</feature>
<dbReference type="EC" id="2.7.13.3" evidence="2"/>
<sequence>MTASTTASTTASPKTRVLYIDDDPVLARLASKVLARSDFEVVHAPSIPAGLQLFGSEEFAAVVLDHHFENQTGLAFLEAVAERTTKTPILYVTGSNDAEVAISALKGGAADYVMKSATDDFFPLLVSALEQALENARLRQQKAEADRQLVIAKERAELLLSEMNHRIANSLSLVSAMIRMQMQISSSEETKTALAETQSRISAIAGVHRSLYTSDNVGAIALNEYLSTIIAEFQSSGGFSSGVIIRAELANVPTSPDKAVSLGVILIELLTNAAKYAYPDGGGEVLIRLQANGQGELMLSVEDDGIGHDRAQGPKGTGLGKRLINAMALNLGAAVVNEREGKTAGTYVAVVWKA</sequence>
<dbReference type="Pfam" id="PF07568">
    <property type="entry name" value="HisKA_2"/>
    <property type="match status" value="1"/>
</dbReference>
<evidence type="ECO:0000259" key="11">
    <source>
        <dbReference type="PROSITE" id="PS50110"/>
    </source>
</evidence>
<dbReference type="GO" id="GO:0005524">
    <property type="term" value="F:ATP binding"/>
    <property type="evidence" value="ECO:0007669"/>
    <property type="project" value="UniProtKB-KW"/>
</dbReference>
<feature type="coiled-coil region" evidence="9">
    <location>
        <begin position="126"/>
        <end position="162"/>
    </location>
</feature>
<organism evidence="12 13">
    <name type="scientific">Mycoplana azooxidifex</name>
    <dbReference type="NCBI Taxonomy" id="1636188"/>
    <lineage>
        <taxon>Bacteria</taxon>
        <taxon>Pseudomonadati</taxon>
        <taxon>Pseudomonadota</taxon>
        <taxon>Alphaproteobacteria</taxon>
        <taxon>Hyphomicrobiales</taxon>
        <taxon>Rhizobiaceae</taxon>
        <taxon>Mycoplana</taxon>
    </lineage>
</organism>
<protein>
    <recommendedName>
        <fullName evidence="2">histidine kinase</fullName>
        <ecNumber evidence="2">2.7.13.3</ecNumber>
    </recommendedName>
</protein>
<dbReference type="SUPFAM" id="SSF55874">
    <property type="entry name" value="ATPase domain of HSP90 chaperone/DNA topoisomerase II/histidine kinase"/>
    <property type="match status" value="1"/>
</dbReference>
<proteinExistence type="predicted"/>
<keyword evidence="5" id="KW-0547">Nucleotide-binding</keyword>
<dbReference type="EMBL" id="JACIEE010000004">
    <property type="protein sequence ID" value="MBB3976787.1"/>
    <property type="molecule type" value="Genomic_DNA"/>
</dbReference>
<dbReference type="Proteomes" id="UP000574761">
    <property type="component" value="Unassembled WGS sequence"/>
</dbReference>
<keyword evidence="3 8" id="KW-0597">Phosphoprotein</keyword>
<evidence type="ECO:0000256" key="7">
    <source>
        <dbReference type="ARBA" id="ARBA00022840"/>
    </source>
</evidence>
<keyword evidence="9" id="KW-0175">Coiled coil</keyword>
<dbReference type="Gene3D" id="3.40.50.2300">
    <property type="match status" value="1"/>
</dbReference>
<evidence type="ECO:0000256" key="1">
    <source>
        <dbReference type="ARBA" id="ARBA00000085"/>
    </source>
</evidence>
<dbReference type="GO" id="GO:0000160">
    <property type="term" value="P:phosphorelay signal transduction system"/>
    <property type="evidence" value="ECO:0007669"/>
    <property type="project" value="InterPro"/>
</dbReference>
<evidence type="ECO:0000256" key="5">
    <source>
        <dbReference type="ARBA" id="ARBA00022741"/>
    </source>
</evidence>
<dbReference type="PANTHER" id="PTHR41523">
    <property type="entry name" value="TWO-COMPONENT SYSTEM SENSOR PROTEIN"/>
    <property type="match status" value="1"/>
</dbReference>
<dbReference type="AlphaFoldDB" id="A0A7W6GJ09"/>
<feature type="domain" description="Response regulatory" evidence="11">
    <location>
        <begin position="16"/>
        <end position="130"/>
    </location>
</feature>
<dbReference type="PANTHER" id="PTHR41523:SF8">
    <property type="entry name" value="ETHYLENE RESPONSE SENSOR PROTEIN"/>
    <property type="match status" value="1"/>
</dbReference>
<keyword evidence="4" id="KW-0808">Transferase</keyword>
<dbReference type="SUPFAM" id="SSF52172">
    <property type="entry name" value="CheY-like"/>
    <property type="match status" value="1"/>
</dbReference>
<dbReference type="InterPro" id="IPR036890">
    <property type="entry name" value="HATPase_C_sf"/>
</dbReference>
<evidence type="ECO:0000256" key="4">
    <source>
        <dbReference type="ARBA" id="ARBA00022679"/>
    </source>
</evidence>
<reference evidence="12 13" key="1">
    <citation type="submission" date="2020-08" db="EMBL/GenBank/DDBJ databases">
        <title>Genomic Encyclopedia of Type Strains, Phase IV (KMG-IV): sequencing the most valuable type-strain genomes for metagenomic binning, comparative biology and taxonomic classification.</title>
        <authorList>
            <person name="Goeker M."/>
        </authorList>
    </citation>
    <scope>NUCLEOTIDE SEQUENCE [LARGE SCALE GENOMIC DNA]</scope>
    <source>
        <strain evidence="12 13">DSM 100211</strain>
    </source>
</reference>
<dbReference type="RefSeq" id="WP_183802907.1">
    <property type="nucleotide sequence ID" value="NZ_JACIEE010000004.1"/>
</dbReference>
<keyword evidence="6 12" id="KW-0418">Kinase</keyword>
<keyword evidence="7" id="KW-0067">ATP-binding</keyword>
<dbReference type="SMART" id="SM00387">
    <property type="entry name" value="HATPase_c"/>
    <property type="match status" value="1"/>
</dbReference>
<dbReference type="Pfam" id="PF02518">
    <property type="entry name" value="HATPase_c"/>
    <property type="match status" value="1"/>
</dbReference>
<evidence type="ECO:0000256" key="3">
    <source>
        <dbReference type="ARBA" id="ARBA00022553"/>
    </source>
</evidence>
<dbReference type="InterPro" id="IPR003594">
    <property type="entry name" value="HATPase_dom"/>
</dbReference>
<gene>
    <name evidence="12" type="ORF">GGQ64_001987</name>
</gene>
<dbReference type="Gene3D" id="3.30.565.10">
    <property type="entry name" value="Histidine kinase-like ATPase, C-terminal domain"/>
    <property type="match status" value="1"/>
</dbReference>
<comment type="caution">
    <text evidence="12">The sequence shown here is derived from an EMBL/GenBank/DDBJ whole genome shotgun (WGS) entry which is preliminary data.</text>
</comment>
<dbReference type="SMART" id="SM00448">
    <property type="entry name" value="REC"/>
    <property type="match status" value="1"/>
</dbReference>
<dbReference type="Pfam" id="PF00072">
    <property type="entry name" value="Response_reg"/>
    <property type="match status" value="1"/>
</dbReference>
<dbReference type="PROSITE" id="PS50109">
    <property type="entry name" value="HIS_KIN"/>
    <property type="match status" value="1"/>
</dbReference>
<evidence type="ECO:0000313" key="12">
    <source>
        <dbReference type="EMBL" id="MBB3976787.1"/>
    </source>
</evidence>
<evidence type="ECO:0000256" key="6">
    <source>
        <dbReference type="ARBA" id="ARBA00022777"/>
    </source>
</evidence>
<feature type="domain" description="Histidine kinase" evidence="10">
    <location>
        <begin position="162"/>
        <end position="354"/>
    </location>
</feature>
<evidence type="ECO:0000256" key="9">
    <source>
        <dbReference type="SAM" id="Coils"/>
    </source>
</evidence>
<evidence type="ECO:0000313" key="13">
    <source>
        <dbReference type="Proteomes" id="UP000574761"/>
    </source>
</evidence>
<accession>A0A7W6GJ09</accession>
<evidence type="ECO:0000256" key="2">
    <source>
        <dbReference type="ARBA" id="ARBA00012438"/>
    </source>
</evidence>
<evidence type="ECO:0000259" key="10">
    <source>
        <dbReference type="PROSITE" id="PS50109"/>
    </source>
</evidence>
<dbReference type="GO" id="GO:0004673">
    <property type="term" value="F:protein histidine kinase activity"/>
    <property type="evidence" value="ECO:0007669"/>
    <property type="project" value="UniProtKB-EC"/>
</dbReference>
<dbReference type="InterPro" id="IPR005467">
    <property type="entry name" value="His_kinase_dom"/>
</dbReference>
<dbReference type="InterPro" id="IPR001789">
    <property type="entry name" value="Sig_transdc_resp-reg_receiver"/>
</dbReference>
<dbReference type="PROSITE" id="PS50110">
    <property type="entry name" value="RESPONSE_REGULATORY"/>
    <property type="match status" value="1"/>
</dbReference>